<comment type="similarity">
    <text evidence="2 11">Belongs to the shikimate kinase family.</text>
</comment>
<evidence type="ECO:0000256" key="5">
    <source>
        <dbReference type="ARBA" id="ARBA00022679"/>
    </source>
</evidence>
<feature type="binding site" evidence="11">
    <location>
        <position position="14"/>
    </location>
    <ligand>
        <name>Mg(2+)</name>
        <dbReference type="ChEBI" id="CHEBI:18420"/>
    </ligand>
</feature>
<dbReference type="PRINTS" id="PR01100">
    <property type="entry name" value="SHIKIMTKNASE"/>
</dbReference>
<dbReference type="HAMAP" id="MF_00109">
    <property type="entry name" value="Shikimate_kinase"/>
    <property type="match status" value="1"/>
</dbReference>
<feature type="binding site" evidence="11">
    <location>
        <position position="32"/>
    </location>
    <ligand>
        <name>substrate</name>
    </ligand>
</feature>
<dbReference type="GO" id="GO:0016301">
    <property type="term" value="F:kinase activity"/>
    <property type="evidence" value="ECO:0007669"/>
    <property type="project" value="UniProtKB-KW"/>
</dbReference>
<keyword evidence="4 11" id="KW-0028">Amino-acid biosynthesis</keyword>
<dbReference type="Gene3D" id="3.40.50.300">
    <property type="entry name" value="P-loop containing nucleotide triphosphate hydrolases"/>
    <property type="match status" value="1"/>
</dbReference>
<evidence type="ECO:0000256" key="1">
    <source>
        <dbReference type="ARBA" id="ARBA00004842"/>
    </source>
</evidence>
<keyword evidence="7 11" id="KW-0418">Kinase</keyword>
<proteinExistence type="inferred from homology"/>
<comment type="function">
    <text evidence="11">Catalyzes the specific phosphorylation of the 3-hydroxyl group of shikimic acid using ATP as a cosubstrate.</text>
</comment>
<dbReference type="EC" id="2.7.1.71" evidence="3 11"/>
<dbReference type="Proteomes" id="UP001165541">
    <property type="component" value="Unassembled WGS sequence"/>
</dbReference>
<evidence type="ECO:0000256" key="2">
    <source>
        <dbReference type="ARBA" id="ARBA00006997"/>
    </source>
</evidence>
<comment type="caution">
    <text evidence="12">The sequence shown here is derived from an EMBL/GenBank/DDBJ whole genome shotgun (WGS) entry which is preliminary data.</text>
</comment>
<evidence type="ECO:0000256" key="7">
    <source>
        <dbReference type="ARBA" id="ARBA00022777"/>
    </source>
</evidence>
<keyword evidence="11" id="KW-0479">Metal-binding</keyword>
<comment type="caution">
    <text evidence="11">Lacks conserved residue(s) required for the propagation of feature annotation.</text>
</comment>
<dbReference type="CDD" id="cd00464">
    <property type="entry name" value="SK"/>
    <property type="match status" value="1"/>
</dbReference>
<comment type="catalytic activity">
    <reaction evidence="10 11">
        <text>shikimate + ATP = 3-phosphoshikimate + ADP + H(+)</text>
        <dbReference type="Rhea" id="RHEA:13121"/>
        <dbReference type="ChEBI" id="CHEBI:15378"/>
        <dbReference type="ChEBI" id="CHEBI:30616"/>
        <dbReference type="ChEBI" id="CHEBI:36208"/>
        <dbReference type="ChEBI" id="CHEBI:145989"/>
        <dbReference type="ChEBI" id="CHEBI:456216"/>
        <dbReference type="EC" id="2.7.1.71"/>
    </reaction>
</comment>
<evidence type="ECO:0000256" key="3">
    <source>
        <dbReference type="ARBA" id="ARBA00012154"/>
    </source>
</evidence>
<gene>
    <name evidence="11" type="primary">aroK</name>
    <name evidence="12" type="ORF">M8A51_03425</name>
</gene>
<accession>A0ABT0YIM7</accession>
<comment type="subunit">
    <text evidence="11">Monomer.</text>
</comment>
<dbReference type="PANTHER" id="PTHR21087">
    <property type="entry name" value="SHIKIMATE KINASE"/>
    <property type="match status" value="1"/>
</dbReference>
<protein>
    <recommendedName>
        <fullName evidence="3 11">Shikimate kinase</fullName>
        <shortName evidence="11">SK</shortName>
        <ecNumber evidence="3 11">2.7.1.71</ecNumber>
    </recommendedName>
</protein>
<evidence type="ECO:0000313" key="12">
    <source>
        <dbReference type="EMBL" id="MCM5678579.1"/>
    </source>
</evidence>
<dbReference type="InterPro" id="IPR027417">
    <property type="entry name" value="P-loop_NTPase"/>
</dbReference>
<dbReference type="PANTHER" id="PTHR21087:SF16">
    <property type="entry name" value="SHIKIMATE KINASE 1, CHLOROPLASTIC"/>
    <property type="match status" value="1"/>
</dbReference>
<dbReference type="SUPFAM" id="SSF52540">
    <property type="entry name" value="P-loop containing nucleoside triphosphate hydrolases"/>
    <property type="match status" value="1"/>
</dbReference>
<feature type="binding site" evidence="11">
    <location>
        <position position="116"/>
    </location>
    <ligand>
        <name>ATP</name>
        <dbReference type="ChEBI" id="CHEBI:30616"/>
    </ligand>
</feature>
<evidence type="ECO:0000256" key="8">
    <source>
        <dbReference type="ARBA" id="ARBA00022840"/>
    </source>
</evidence>
<evidence type="ECO:0000313" key="13">
    <source>
        <dbReference type="Proteomes" id="UP001165541"/>
    </source>
</evidence>
<keyword evidence="6 11" id="KW-0547">Nucleotide-binding</keyword>
<dbReference type="RefSeq" id="WP_251776722.1">
    <property type="nucleotide sequence ID" value="NZ_JAMKFE010000002.1"/>
</dbReference>
<comment type="subcellular location">
    <subcellularLocation>
        <location evidence="11">Cytoplasm</location>
    </subcellularLocation>
</comment>
<evidence type="ECO:0000256" key="4">
    <source>
        <dbReference type="ARBA" id="ARBA00022605"/>
    </source>
</evidence>
<evidence type="ECO:0000256" key="9">
    <source>
        <dbReference type="ARBA" id="ARBA00023141"/>
    </source>
</evidence>
<keyword evidence="11" id="KW-0460">Magnesium</keyword>
<organism evidence="12 13">
    <name type="scientific">Caldimonas mangrovi</name>
    <dbReference type="NCBI Taxonomy" id="2944811"/>
    <lineage>
        <taxon>Bacteria</taxon>
        <taxon>Pseudomonadati</taxon>
        <taxon>Pseudomonadota</taxon>
        <taxon>Betaproteobacteria</taxon>
        <taxon>Burkholderiales</taxon>
        <taxon>Sphaerotilaceae</taxon>
        <taxon>Caldimonas</taxon>
    </lineage>
</organism>
<keyword evidence="5 11" id="KW-0808">Transferase</keyword>
<keyword evidence="8 11" id="KW-0067">ATP-binding</keyword>
<dbReference type="InterPro" id="IPR000623">
    <property type="entry name" value="Shikimate_kinase/TSH1"/>
</dbReference>
<keyword evidence="11" id="KW-0963">Cytoplasm</keyword>
<evidence type="ECO:0000256" key="11">
    <source>
        <dbReference type="HAMAP-Rule" id="MF_00109"/>
    </source>
</evidence>
<dbReference type="PROSITE" id="PS01128">
    <property type="entry name" value="SHIKIMATE_KINASE"/>
    <property type="match status" value="1"/>
</dbReference>
<sequence>MKLALVGLPGCGKSTIGRQLSHRLALSYVDTDNEIEAEIGMPIRAYFDQHGEEAFRDVEQFVLQRLCERGDMVLATGGGAVLRAANRAALKRDCTVVYLRASADDLWRRLRHDTKRPLLQVSDGLSRLRQLAEEREPLYRQIADIVVDTGKPSVRTIMNIIAMQVELANPKAVPPHLGMDDSPP</sequence>
<dbReference type="Pfam" id="PF01202">
    <property type="entry name" value="SKI"/>
    <property type="match status" value="1"/>
</dbReference>
<dbReference type="InterPro" id="IPR023000">
    <property type="entry name" value="Shikimate_kinase_CS"/>
</dbReference>
<keyword evidence="9 11" id="KW-0057">Aromatic amino acid biosynthesis</keyword>
<evidence type="ECO:0000256" key="10">
    <source>
        <dbReference type="ARBA" id="ARBA00048567"/>
    </source>
</evidence>
<reference evidence="12" key="1">
    <citation type="submission" date="2022-05" db="EMBL/GenBank/DDBJ databases">
        <title>Schlegelella sp. nov., isolated from mangrove soil.</title>
        <authorList>
            <person name="Liu Y."/>
            <person name="Ge X."/>
            <person name="Liu W."/>
        </authorList>
    </citation>
    <scope>NUCLEOTIDE SEQUENCE</scope>
    <source>
        <strain evidence="12">S2-27</strain>
    </source>
</reference>
<feature type="binding site" evidence="11">
    <location>
        <position position="78"/>
    </location>
    <ligand>
        <name>substrate</name>
    </ligand>
</feature>
<dbReference type="EMBL" id="JAMKFE010000002">
    <property type="protein sequence ID" value="MCM5678579.1"/>
    <property type="molecule type" value="Genomic_DNA"/>
</dbReference>
<feature type="binding site" evidence="11">
    <location>
        <position position="135"/>
    </location>
    <ligand>
        <name>substrate</name>
    </ligand>
</feature>
<comment type="pathway">
    <text evidence="1 11">Metabolic intermediate biosynthesis; chorismate biosynthesis; chorismate from D-erythrose 4-phosphate and phosphoenolpyruvate: step 5/7.</text>
</comment>
<comment type="cofactor">
    <cofactor evidence="11">
        <name>Mg(2+)</name>
        <dbReference type="ChEBI" id="CHEBI:18420"/>
    </cofactor>
    <text evidence="11">Binds 1 Mg(2+) ion per subunit.</text>
</comment>
<dbReference type="InterPro" id="IPR031322">
    <property type="entry name" value="Shikimate/glucono_kinase"/>
</dbReference>
<feature type="binding site" evidence="11">
    <location>
        <position position="56"/>
    </location>
    <ligand>
        <name>substrate</name>
    </ligand>
</feature>
<name>A0ABT0YIM7_9BURK</name>
<evidence type="ECO:0000256" key="6">
    <source>
        <dbReference type="ARBA" id="ARBA00022741"/>
    </source>
</evidence>
<feature type="binding site" evidence="11">
    <location>
        <begin position="10"/>
        <end position="15"/>
    </location>
    <ligand>
        <name>ATP</name>
        <dbReference type="ChEBI" id="CHEBI:30616"/>
    </ligand>
</feature>
<keyword evidence="13" id="KW-1185">Reference proteome</keyword>